<evidence type="ECO:0000259" key="13">
    <source>
        <dbReference type="Pfam" id="PF06580"/>
    </source>
</evidence>
<feature type="domain" description="Signal transduction histidine kinase internal region" evidence="13">
    <location>
        <begin position="80"/>
        <end position="145"/>
    </location>
</feature>
<organism evidence="14 15">
    <name type="scientific">Clostridium fallax</name>
    <dbReference type="NCBI Taxonomy" id="1533"/>
    <lineage>
        <taxon>Bacteria</taxon>
        <taxon>Bacillati</taxon>
        <taxon>Bacillota</taxon>
        <taxon>Clostridia</taxon>
        <taxon>Eubacteriales</taxon>
        <taxon>Clostridiaceae</taxon>
        <taxon>Clostridium</taxon>
    </lineage>
</organism>
<keyword evidence="9 12" id="KW-1133">Transmembrane helix</keyword>
<name>A0A1M4WEQ6_9CLOT</name>
<dbReference type="EMBL" id="FQVM01000012">
    <property type="protein sequence ID" value="SHE79728.1"/>
    <property type="molecule type" value="Genomic_DNA"/>
</dbReference>
<evidence type="ECO:0000256" key="12">
    <source>
        <dbReference type="SAM" id="Phobius"/>
    </source>
</evidence>
<keyword evidence="5 12" id="KW-0812">Transmembrane</keyword>
<keyword evidence="2" id="KW-1003">Cell membrane</keyword>
<evidence type="ECO:0000256" key="10">
    <source>
        <dbReference type="ARBA" id="ARBA00023012"/>
    </source>
</evidence>
<evidence type="ECO:0000313" key="15">
    <source>
        <dbReference type="Proteomes" id="UP000184035"/>
    </source>
</evidence>
<evidence type="ECO:0000313" key="14">
    <source>
        <dbReference type="EMBL" id="SHE79728.1"/>
    </source>
</evidence>
<evidence type="ECO:0000256" key="4">
    <source>
        <dbReference type="ARBA" id="ARBA00022679"/>
    </source>
</evidence>
<evidence type="ECO:0000256" key="6">
    <source>
        <dbReference type="ARBA" id="ARBA00022741"/>
    </source>
</evidence>
<accession>A0A1M4WEQ6</accession>
<proteinExistence type="predicted"/>
<dbReference type="Pfam" id="PF06580">
    <property type="entry name" value="His_kinase"/>
    <property type="match status" value="1"/>
</dbReference>
<dbReference type="InterPro" id="IPR010559">
    <property type="entry name" value="Sig_transdc_His_kin_internal"/>
</dbReference>
<dbReference type="GO" id="GO:0000155">
    <property type="term" value="F:phosphorelay sensor kinase activity"/>
    <property type="evidence" value="ECO:0007669"/>
    <property type="project" value="InterPro"/>
</dbReference>
<keyword evidence="8" id="KW-0067">ATP-binding</keyword>
<evidence type="ECO:0000256" key="5">
    <source>
        <dbReference type="ARBA" id="ARBA00022692"/>
    </source>
</evidence>
<reference evidence="14 15" key="1">
    <citation type="submission" date="2016-11" db="EMBL/GenBank/DDBJ databases">
        <authorList>
            <person name="Jaros S."/>
            <person name="Januszkiewicz K."/>
            <person name="Wedrychowicz H."/>
        </authorList>
    </citation>
    <scope>NUCLEOTIDE SEQUENCE [LARGE SCALE GENOMIC DNA]</scope>
    <source>
        <strain evidence="14 15">DSM 2631</strain>
    </source>
</reference>
<dbReference type="AlphaFoldDB" id="A0A1M4WEQ6"/>
<feature type="transmembrane region" description="Helical" evidence="12">
    <location>
        <begin position="41"/>
        <end position="57"/>
    </location>
</feature>
<evidence type="ECO:0000256" key="9">
    <source>
        <dbReference type="ARBA" id="ARBA00022989"/>
    </source>
</evidence>
<dbReference type="PANTHER" id="PTHR34220:SF11">
    <property type="entry name" value="SENSOR PROTEIN KINASE HPTS"/>
    <property type="match status" value="1"/>
</dbReference>
<sequence length="251" mass="29366">MKCINRKSSFCAKQKELWFLIILNLASLIIILNGIFNKTMLIIISIISLVLVVKIYVKEKKINDGILKIKEDIEILDDKAHFIFNSINTIKYYCRVDPKNAGDLLVSFSNILNYLLFKKEYNILASEEIESVENYINIENIRFDRDIKVCIDCLDEIVIPKGLIANIIFLGFRSNILKQLDSNIYIYLRNINNIVKLDVDIIFNESLNKYFNKLYLKSDFISLVEKQTEQCNYCLKYDLDDISIKFKIISE</sequence>
<dbReference type="STRING" id="1533.SAMN05443638_11211"/>
<keyword evidence="6" id="KW-0547">Nucleotide-binding</keyword>
<keyword evidence="11 12" id="KW-0472">Membrane</keyword>
<dbReference type="GO" id="GO:0005886">
    <property type="term" value="C:plasma membrane"/>
    <property type="evidence" value="ECO:0007669"/>
    <property type="project" value="UniProtKB-SubCell"/>
</dbReference>
<protein>
    <submittedName>
        <fullName evidence="14">Histidine kinase</fullName>
    </submittedName>
</protein>
<evidence type="ECO:0000256" key="3">
    <source>
        <dbReference type="ARBA" id="ARBA00022553"/>
    </source>
</evidence>
<dbReference type="PANTHER" id="PTHR34220">
    <property type="entry name" value="SENSOR HISTIDINE KINASE YPDA"/>
    <property type="match status" value="1"/>
</dbReference>
<evidence type="ECO:0000256" key="7">
    <source>
        <dbReference type="ARBA" id="ARBA00022777"/>
    </source>
</evidence>
<evidence type="ECO:0000256" key="1">
    <source>
        <dbReference type="ARBA" id="ARBA00004651"/>
    </source>
</evidence>
<keyword evidence="10" id="KW-0902">Two-component regulatory system</keyword>
<keyword evidence="7 14" id="KW-0418">Kinase</keyword>
<feature type="transmembrane region" description="Helical" evidence="12">
    <location>
        <begin position="17"/>
        <end position="35"/>
    </location>
</feature>
<dbReference type="RefSeq" id="WP_172607469.1">
    <property type="nucleotide sequence ID" value="NZ_UAVV01000002.1"/>
</dbReference>
<dbReference type="GO" id="GO:0005524">
    <property type="term" value="F:ATP binding"/>
    <property type="evidence" value="ECO:0007669"/>
    <property type="project" value="UniProtKB-KW"/>
</dbReference>
<keyword evidence="15" id="KW-1185">Reference proteome</keyword>
<dbReference type="Proteomes" id="UP000184035">
    <property type="component" value="Unassembled WGS sequence"/>
</dbReference>
<keyword evidence="3" id="KW-0597">Phosphoprotein</keyword>
<keyword evidence="4" id="KW-0808">Transferase</keyword>
<evidence type="ECO:0000256" key="2">
    <source>
        <dbReference type="ARBA" id="ARBA00022475"/>
    </source>
</evidence>
<dbReference type="InterPro" id="IPR050640">
    <property type="entry name" value="Bact_2-comp_sensor_kinase"/>
</dbReference>
<evidence type="ECO:0000256" key="8">
    <source>
        <dbReference type="ARBA" id="ARBA00022840"/>
    </source>
</evidence>
<gene>
    <name evidence="14" type="ORF">SAMN05443638_11211</name>
</gene>
<comment type="subcellular location">
    <subcellularLocation>
        <location evidence="1">Cell membrane</location>
        <topology evidence="1">Multi-pass membrane protein</topology>
    </subcellularLocation>
</comment>
<evidence type="ECO:0000256" key="11">
    <source>
        <dbReference type="ARBA" id="ARBA00023136"/>
    </source>
</evidence>